<dbReference type="Gene3D" id="3.20.20.80">
    <property type="entry name" value="Glycosidases"/>
    <property type="match status" value="1"/>
</dbReference>
<organism evidence="1 2">
    <name type="scientific">Methylobacterium komagatae</name>
    <dbReference type="NCBI Taxonomy" id="374425"/>
    <lineage>
        <taxon>Bacteria</taxon>
        <taxon>Pseudomonadati</taxon>
        <taxon>Pseudomonadota</taxon>
        <taxon>Alphaproteobacteria</taxon>
        <taxon>Hyphomicrobiales</taxon>
        <taxon>Methylobacteriaceae</taxon>
        <taxon>Methylobacterium</taxon>
    </lineage>
</organism>
<comment type="caution">
    <text evidence="1">The sequence shown here is derived from an EMBL/GenBank/DDBJ whole genome shotgun (WGS) entry which is preliminary data.</text>
</comment>
<proteinExistence type="predicted"/>
<reference evidence="2" key="1">
    <citation type="journal article" date="2019" name="Int. J. Syst. Evol. Microbiol.">
        <title>The Global Catalogue of Microorganisms (GCM) 10K type strain sequencing project: providing services to taxonomists for standard genome sequencing and annotation.</title>
        <authorList>
            <consortium name="The Broad Institute Genomics Platform"/>
            <consortium name="The Broad Institute Genome Sequencing Center for Infectious Disease"/>
            <person name="Wu L."/>
            <person name="Ma J."/>
        </authorList>
    </citation>
    <scope>NUCLEOTIDE SEQUENCE [LARGE SCALE GENOMIC DNA]</scope>
    <source>
        <strain evidence="2">CCUG 48316</strain>
    </source>
</reference>
<accession>A0ABW2BM11</accession>
<dbReference type="Pfam" id="PF14307">
    <property type="entry name" value="Glyco_tran_WbsX"/>
    <property type="match status" value="1"/>
</dbReference>
<evidence type="ECO:0000313" key="2">
    <source>
        <dbReference type="Proteomes" id="UP001596292"/>
    </source>
</evidence>
<sequence>MGNDRIIFDASQESFDDEIRAARAGGLKYWAYLTYGSNGAIDLDNSMMKGLAYHLNSSIANEIQFCLVLTLDTIGQISDHVNAFDRIIYLVNKSNYLKVMNGRPVFYLYYRQDVMDRRWKGSLDYIAERLKLLRQSLNKIGHLDPYLIIMCAPPSLAETVRFKTGADAISAYGITLGPNANASYAQYASFVRAYWERELRAGQAGVVPTVMIGWDSRPRREIPPSYDLRDYSKIDKAAHIESPTPDEFAAECQAAMDFVNKYPQRCEARLVLIYAWNENSEGGALGPTIGDPSASKLRAARKILN</sequence>
<evidence type="ECO:0000313" key="1">
    <source>
        <dbReference type="EMBL" id="MFC6791468.1"/>
    </source>
</evidence>
<dbReference type="RefSeq" id="WP_378972381.1">
    <property type="nucleotide sequence ID" value="NZ_JBHSWN010000001.1"/>
</dbReference>
<dbReference type="InterPro" id="IPR032719">
    <property type="entry name" value="WbsX"/>
</dbReference>
<dbReference type="EMBL" id="JBHSWN010000001">
    <property type="protein sequence ID" value="MFC6791468.1"/>
    <property type="molecule type" value="Genomic_DNA"/>
</dbReference>
<gene>
    <name evidence="1" type="ORF">ACFQE0_18700</name>
</gene>
<dbReference type="Proteomes" id="UP001596292">
    <property type="component" value="Unassembled WGS sequence"/>
</dbReference>
<name>A0ABW2BM11_9HYPH</name>
<protein>
    <submittedName>
        <fullName evidence="1">Glycoside hydrolase family 99-like domain-containing protein</fullName>
    </submittedName>
</protein>
<keyword evidence="2" id="KW-1185">Reference proteome</keyword>